<dbReference type="AlphaFoldDB" id="A0A926KJX5"/>
<evidence type="ECO:0000313" key="2">
    <source>
        <dbReference type="Proteomes" id="UP000650466"/>
    </source>
</evidence>
<dbReference type="EMBL" id="JACVVD010000001">
    <property type="protein sequence ID" value="MBD0378652.1"/>
    <property type="molecule type" value="Genomic_DNA"/>
</dbReference>
<dbReference type="InterPro" id="IPR043751">
    <property type="entry name" value="DUF5696"/>
</dbReference>
<keyword evidence="2" id="KW-1185">Reference proteome</keyword>
<dbReference type="Gene3D" id="3.20.20.80">
    <property type="entry name" value="Glycosidases"/>
    <property type="match status" value="1"/>
</dbReference>
<sequence>MIRIIRTNKTAIVVTILILAAIVIFLTRADIEFKAPEHRISQTVQQNTAANVASVPAKLPSDNDFNNVAESESLRLKMDEKTGHFIIEDKRNGNVYRSYPDPKYWPQEKISETWKKHLASPLMVQYVDFSKNILQAKETNLAAEGGRVKDVQTIPGGFKLVYELPATGFTIPVQVTIDQDYVETKIIREGVKESKMGLVWVRPFPFFGAEYTDGQDGYLFIPDGAGSLLRFKNNQLNVNKMYEELVYGKDQAFPGIDNNRNNIIMPVFGMKSGSKGFLAVVHDGDEYADIVAAPAGVLSNYNWVGAQMNYRSSFLQFTTRNTNVPDSWGYVDYDRERIFGSDRVVRYYVLDSQKTDYVGMAEAYRQYLLKEKGAKPVTVKDPNIPMYANIVGADREKGVISDRYLNLTTTDEAVQIVNSLHDKGIKNMSLTFTGWQNGGYSSFGQTFPVDSRIGGDKGMKTFIDHAHGLGYPVYLEAQYSLNNTKGGGFDEKFNAMVNLAGRTLMQSPLFNRERTPVVSYKFIEQMVNNDLPKYKAMGVDGLAVGMLGQRLYNDYNTEYGSSRDEARNIQERILSGIKETLGGVQGEKANIYALPHVNYIRGMVYDNSYDLFSDESVPFAQIATHGLVSYSSEYVNNRQEDVNDFLRDIEYGAAPSFVFTRAETKTYVNSYGLRYYNTYYPDWEDFATKQYKRYNEALGDVQDQFITGHRTLAPGVKETTYASGKRIIVNYNLTEYRSGDSVVPAQDFIVVEGGGGQ</sequence>
<name>A0A926KJX5_9BACL</name>
<comment type="caution">
    <text evidence="1">The sequence shown here is derived from an EMBL/GenBank/DDBJ whole genome shotgun (WGS) entry which is preliminary data.</text>
</comment>
<evidence type="ECO:0000313" key="1">
    <source>
        <dbReference type="EMBL" id="MBD0378652.1"/>
    </source>
</evidence>
<dbReference type="RefSeq" id="WP_188172476.1">
    <property type="nucleotide sequence ID" value="NZ_JACVVD010000001.1"/>
</dbReference>
<protein>
    <submittedName>
        <fullName evidence="1">Uncharacterized protein</fullName>
    </submittedName>
</protein>
<dbReference type="Proteomes" id="UP000650466">
    <property type="component" value="Unassembled WGS sequence"/>
</dbReference>
<gene>
    <name evidence="1" type="ORF">ICC18_00765</name>
</gene>
<accession>A0A926KJX5</accession>
<proteinExistence type="predicted"/>
<organism evidence="1 2">
    <name type="scientific">Paenibacillus sedimenti</name>
    <dbReference type="NCBI Taxonomy" id="2770274"/>
    <lineage>
        <taxon>Bacteria</taxon>
        <taxon>Bacillati</taxon>
        <taxon>Bacillota</taxon>
        <taxon>Bacilli</taxon>
        <taxon>Bacillales</taxon>
        <taxon>Paenibacillaceae</taxon>
        <taxon>Paenibacillus</taxon>
    </lineage>
</organism>
<dbReference type="Pfam" id="PF18952">
    <property type="entry name" value="DUF5696"/>
    <property type="match status" value="1"/>
</dbReference>
<reference evidence="1" key="1">
    <citation type="submission" date="2020-09" db="EMBL/GenBank/DDBJ databases">
        <title>Draft Genome Sequence of Paenibacillus sp. WST5.</title>
        <authorList>
            <person name="Bao Z."/>
        </authorList>
    </citation>
    <scope>NUCLEOTIDE SEQUENCE</scope>
    <source>
        <strain evidence="1">WST5</strain>
    </source>
</reference>